<comment type="caution">
    <text evidence="3">The sequence shown here is derived from an EMBL/GenBank/DDBJ whole genome shotgun (WGS) entry which is preliminary data.</text>
</comment>
<feature type="transmembrane region" description="Helical" evidence="1">
    <location>
        <begin position="826"/>
        <end position="848"/>
    </location>
</feature>
<dbReference type="PROSITE" id="PS50125">
    <property type="entry name" value="GUANYLATE_CYCLASE_2"/>
    <property type="match status" value="1"/>
</dbReference>
<evidence type="ECO:0000256" key="1">
    <source>
        <dbReference type="SAM" id="Phobius"/>
    </source>
</evidence>
<dbReference type="InterPro" id="IPR001054">
    <property type="entry name" value="A/G_cyclase"/>
</dbReference>
<evidence type="ECO:0000259" key="2">
    <source>
        <dbReference type="PROSITE" id="PS50125"/>
    </source>
</evidence>
<dbReference type="Pfam" id="PF00211">
    <property type="entry name" value="Guanylate_cyc"/>
    <property type="match status" value="1"/>
</dbReference>
<dbReference type="GeneID" id="94846136"/>
<feature type="transmembrane region" description="Helical" evidence="1">
    <location>
        <begin position="1116"/>
        <end position="1142"/>
    </location>
</feature>
<gene>
    <name evidence="3" type="ORF">TRFO_37458</name>
</gene>
<dbReference type="VEuPathDB" id="TrichDB:TRFO_37458"/>
<dbReference type="Pfam" id="PF25474">
    <property type="entry name" value="TPR_TmcB"/>
    <property type="match status" value="1"/>
</dbReference>
<name>A0A1J4JG39_9EUKA</name>
<feature type="transmembrane region" description="Helical" evidence="1">
    <location>
        <begin position="207"/>
        <end position="227"/>
    </location>
</feature>
<accession>A0A1J4JG39</accession>
<dbReference type="GO" id="GO:0035556">
    <property type="term" value="P:intracellular signal transduction"/>
    <property type="evidence" value="ECO:0007669"/>
    <property type="project" value="InterPro"/>
</dbReference>
<feature type="transmembrane region" description="Helical" evidence="1">
    <location>
        <begin position="138"/>
        <end position="160"/>
    </location>
</feature>
<feature type="transmembrane region" description="Helical" evidence="1">
    <location>
        <begin position="650"/>
        <end position="671"/>
    </location>
</feature>
<feature type="transmembrane region" description="Helical" evidence="1">
    <location>
        <begin position="166"/>
        <end position="186"/>
    </location>
</feature>
<dbReference type="OrthoDB" id="10692046at2759"/>
<feature type="transmembrane region" description="Helical" evidence="1">
    <location>
        <begin position="293"/>
        <end position="314"/>
    </location>
</feature>
<evidence type="ECO:0000313" key="4">
    <source>
        <dbReference type="Proteomes" id="UP000179807"/>
    </source>
</evidence>
<dbReference type="Proteomes" id="UP000179807">
    <property type="component" value="Unassembled WGS sequence"/>
</dbReference>
<feature type="transmembrane region" description="Helical" evidence="1">
    <location>
        <begin position="38"/>
        <end position="60"/>
    </location>
</feature>
<keyword evidence="1" id="KW-0472">Membrane</keyword>
<dbReference type="GO" id="GO:0009190">
    <property type="term" value="P:cyclic nucleotide biosynthetic process"/>
    <property type="evidence" value="ECO:0007669"/>
    <property type="project" value="InterPro"/>
</dbReference>
<keyword evidence="1" id="KW-0812">Transmembrane</keyword>
<organism evidence="3 4">
    <name type="scientific">Tritrichomonas foetus</name>
    <dbReference type="NCBI Taxonomy" id="1144522"/>
    <lineage>
        <taxon>Eukaryota</taxon>
        <taxon>Metamonada</taxon>
        <taxon>Parabasalia</taxon>
        <taxon>Tritrichomonadida</taxon>
        <taxon>Tritrichomonadidae</taxon>
        <taxon>Tritrichomonas</taxon>
    </lineage>
</organism>
<feature type="transmembrane region" description="Helical" evidence="1">
    <location>
        <begin position="233"/>
        <end position="255"/>
    </location>
</feature>
<dbReference type="EMBL" id="MLAK01001179">
    <property type="protein sequence ID" value="OHS96413.1"/>
    <property type="molecule type" value="Genomic_DNA"/>
</dbReference>
<keyword evidence="4" id="KW-1185">Reference proteome</keyword>
<protein>
    <recommendedName>
        <fullName evidence="2">Guanylate cyclase domain-containing protein</fullName>
    </recommendedName>
</protein>
<dbReference type="RefSeq" id="XP_068349550.1">
    <property type="nucleotide sequence ID" value="XM_068511432.1"/>
</dbReference>
<sequence>MITSNKKKLLKLTPFQTFRVYARDFFVLCRQSCLLPELLYKLSFIWQVILTVCPVFLAGIDNLWSFNPYLYNTIKFLCIFWRFGASYTGKAALSASFVIVISVQILCCIPSCLCMIIFRMKGRFPSILSGFVCFNHEILIPIVSRWQASQFATVLGLIISRNEYRVVFSYLQVFIFLMFMIFTYIFESCFVFTDSIYQKGRSNYWDLYSRSVCTFLIDVFLISTRLIELLSGFSQKFFAILSILILLAHTLFIYLHYPFVSMNKNIFLSPLINGFVIMMILQSISLFVKSLDITTTLFAGFIVILLGFFITQILQEKIIQKIISVLNKLESEEIEFHQAFKTSIHFLIMTRIGFQKGHSYIFTWKPFVEATKIWKDNEQIWMQYLKFIIIYFSENSKIFGILQDTKKFKSFAMKQLRKQIKFIKNSRNRHPTRELSKQMKLIDDRISIAKSLILTYWSSIEKGSISTTYDIAHKLRKILNQCQSDYLHYATLYPNNWTIPSKYASFLINIICDPVEGQYWLRRAEFLRNKSKFLFDSTQTFGFDMFPYIPKVLNHGIDNDNMITNNLELSATIHISKEEENTLQAFDIDTSDSLDTTSSNVLYMGKKAPIHFISRLFYIIFLFFLLAFIALPFIPPILYSNCASQMKSMFNAVTSITGISTNLALCDLILLMKGFQANQLFPDTDEIHQIIKDEKNYHDVDYSLYSTVHSLNNQVDSIQILYGDVISLDTSAGKYIHDITIEQITDKNLPNNTFNSTLFEALNALTGAVLKYSPSKKTSFLDDSWFIFFTENYEKVPYLITNILEYLCSDTFKMINDSVSSVKTSFLIIVAIEVLLVPFFIILVLAIYPHWKYIVNTMKSIPRAAFHKMAVRINRYIEEGDVEAYKKEFRYLDQFSSMIVAKDISGGLPFQQLIVIYILNFGISISSCVCYYFIIQSQKEKLQALPMRYFKMCDINAIYYHYSAIILRRMAIEKGFPFKNDNFSNIFERFYLLFPVLDVLIDEMLCYDWKGLNTGILASPDDMIMSLLESHGNWINQDSDFNRLQTVPHLFTLELIREYIENAIIDSNSSEIIFIDKYEEVWSYIIYIIDHLDQDIMEKLLNMNEQYLDVRIQRTAAIILGVSIVVFLIGVLSVSFLFYYIFQLFINMRFVFSTLAMVDYQYISGMPNIMNLFFGISSGRIENNHSIQITLNEITNLIPEAAIELDSELHVVNVNTVMAESWKLNLENIKSTHISVFMEFLDPKIYDMLYRQASGLLHIASIRNNKPILVNTKVYLKSTNNIIDVHFKSIYFHHTVNTKLVWFFSSVEESNNKESLIDENVNLSNEIKNCIIPERLKGKLSFGDTKRKFTSRYVLLIAINVMNFSKYLENHSPQESLAYFTKFEAFIDELCQNESKDIIKMKRIGASILICLNMNKQLSNYYGSSSEALKFLKSVFSFANDNGYDIRCGMDVSKTTVTALISNNILQFDLFSKSLHKLLMFTRNGLKDNVVVGPKMIDLLPSTITNNASSMQIIDENQKMIWIKRITLI</sequence>
<reference evidence="3" key="1">
    <citation type="submission" date="2016-10" db="EMBL/GenBank/DDBJ databases">
        <authorList>
            <person name="Benchimol M."/>
            <person name="Almeida L.G."/>
            <person name="Vasconcelos A.T."/>
            <person name="Perreira-Neves A."/>
            <person name="Rosa I.A."/>
            <person name="Tasca T."/>
            <person name="Bogo M.R."/>
            <person name="de Souza W."/>
        </authorList>
    </citation>
    <scope>NUCLEOTIDE SEQUENCE [LARGE SCALE GENOMIC DNA]</scope>
    <source>
        <strain evidence="3">K</strain>
    </source>
</reference>
<dbReference type="InterPro" id="IPR057352">
    <property type="entry name" value="TPR_TmcB/C"/>
</dbReference>
<feature type="transmembrane region" description="Helical" evidence="1">
    <location>
        <begin position="616"/>
        <end position="638"/>
    </location>
</feature>
<feature type="transmembrane region" description="Helical" evidence="1">
    <location>
        <begin position="914"/>
        <end position="934"/>
    </location>
</feature>
<feature type="transmembrane region" description="Helical" evidence="1">
    <location>
        <begin position="267"/>
        <end position="287"/>
    </location>
</feature>
<proteinExistence type="predicted"/>
<feature type="domain" description="Guanylate cyclase" evidence="2">
    <location>
        <begin position="1355"/>
        <end position="1476"/>
    </location>
</feature>
<feature type="transmembrane region" description="Helical" evidence="1">
    <location>
        <begin position="91"/>
        <end position="118"/>
    </location>
</feature>
<evidence type="ECO:0000313" key="3">
    <source>
        <dbReference type="EMBL" id="OHS96413.1"/>
    </source>
</evidence>
<keyword evidence="1" id="KW-1133">Transmembrane helix</keyword>